<dbReference type="Proteomes" id="UP000054565">
    <property type="component" value="Unassembled WGS sequence"/>
</dbReference>
<name>A0A0J6XXK7_COCIT</name>
<sequence>MLGGGVVMTCEGGGSLNFDLIIDVGDAQGPPARRGPGAILDPSRRISTGSKPHYYQAPRSLNKRLGLKPGRSRLRCKQKNDMLGKAKDAIDAQNFLQRGLNLLLGRSLAKKAAGVLDAMLSETLTNFKEPEMEHRRGFSAAKFVERNEEDRGTP</sequence>
<reference evidence="2" key="1">
    <citation type="journal article" date="2010" name="Genome Res.">
        <title>Population genomic sequencing of Coccidioides fungi reveals recent hybridization and transposon control.</title>
        <authorList>
            <person name="Neafsey D.E."/>
            <person name="Barker B.M."/>
            <person name="Sharpton T.J."/>
            <person name="Stajich J.E."/>
            <person name="Park D.J."/>
            <person name="Whiston E."/>
            <person name="Hung C.-Y."/>
            <person name="McMahan C."/>
            <person name="White J."/>
            <person name="Sykes S."/>
            <person name="Heiman D."/>
            <person name="Young S."/>
            <person name="Zeng Q."/>
            <person name="Abouelleil A."/>
            <person name="Aftuck L."/>
            <person name="Bessette D."/>
            <person name="Brown A."/>
            <person name="FitzGerald M."/>
            <person name="Lui A."/>
            <person name="Macdonald J.P."/>
            <person name="Priest M."/>
            <person name="Orbach M.J."/>
            <person name="Galgiani J.N."/>
            <person name="Kirkland T.N."/>
            <person name="Cole G.T."/>
            <person name="Birren B.W."/>
            <person name="Henn M.R."/>
            <person name="Taylor J.W."/>
            <person name="Rounsley S.D."/>
        </authorList>
    </citation>
    <scope>NUCLEOTIDE SEQUENCE [LARGE SCALE GENOMIC DNA]</scope>
    <source>
        <strain evidence="2">RMSCC 2394</strain>
    </source>
</reference>
<dbReference type="EMBL" id="DS028093">
    <property type="protein sequence ID" value="KMP00145.1"/>
    <property type="molecule type" value="Genomic_DNA"/>
</dbReference>
<accession>A0A0J6XXK7</accession>
<gene>
    <name evidence="1" type="ORF">CIRG_00288</name>
</gene>
<dbReference type="AlphaFoldDB" id="A0A0J6XXK7"/>
<evidence type="ECO:0000313" key="1">
    <source>
        <dbReference type="EMBL" id="KMP00145.1"/>
    </source>
</evidence>
<protein>
    <submittedName>
        <fullName evidence="1">Uncharacterized protein</fullName>
    </submittedName>
</protein>
<organism evidence="1 2">
    <name type="scientific">Coccidioides immitis RMSCC 2394</name>
    <dbReference type="NCBI Taxonomy" id="404692"/>
    <lineage>
        <taxon>Eukaryota</taxon>
        <taxon>Fungi</taxon>
        <taxon>Dikarya</taxon>
        <taxon>Ascomycota</taxon>
        <taxon>Pezizomycotina</taxon>
        <taxon>Eurotiomycetes</taxon>
        <taxon>Eurotiomycetidae</taxon>
        <taxon>Onygenales</taxon>
        <taxon>Onygenaceae</taxon>
        <taxon>Coccidioides</taxon>
    </lineage>
</organism>
<evidence type="ECO:0000313" key="2">
    <source>
        <dbReference type="Proteomes" id="UP000054565"/>
    </source>
</evidence>
<proteinExistence type="predicted"/>